<feature type="non-terminal residue" evidence="8">
    <location>
        <position position="1"/>
    </location>
</feature>
<dbReference type="Pfam" id="PF11951">
    <property type="entry name" value="Fungal_trans_2"/>
    <property type="match status" value="1"/>
</dbReference>
<keyword evidence="5" id="KW-0175">Coiled coil</keyword>
<sequence>MGIERSRDFNMLGSGKITVIWGIGIDGHIGNLDSGVVVCDETRPACNNCVKHGIECDLTPPAASLAIRPLQRVRIPRLHTGKESKYVSIKEASPTLSVSSSSSSSRNGSSPSLPMAMFTPADRLLELRLFHHYRTMASRSLLPASFSSKEFARHPWSTWVSTLAVSTPSLMDAIIGFSAFHLRLLSPGDKTISQASHKYMARAIVRHSKELQAGINERNVETLFATSVFVALHASVSQRFLAEDQKIPMHWFRPYRGVKALLDTGWKWIKKSQIGSVVQATYIAGPLQESQDKEKVLPFAFLLKDLESDKLDKDTIKSYESTVIFLSWMYTAPNPTAIFKFPMMVSNRFVELLEAKDPRTLTIVGYYFMLLKRLSHIWWLQGVVEREFRTLMTFIPKDWLHVMDWAVKEFDTGREEEHPVRNKDRDKDSRGLVSRARLNESATSSPARGRNTEPPEAQTALPPYEPPSCPLTASGKQALARLGLSYGSRFTKYRSDIEEAIKTITTCATEGHDRLYERKHELERAAKRREKGAGDDEKTDYDREIGIIAASLERKVEDMTKKAEKALRDLIDYKGELEMQQTILQEVNDNIPDQTTQSQVSRGERRRRRPNIEDDEDEEESMDVDSEEEALQAPATNVSILSPVELLKKAKEDYAKAYSSQTMHSRYAENNDYKGFKRQIHDALHPGPEAPPVPHASTWFPNENGTSPMARRRRLAADDPDEEEDDVVIAKATTNLKCPLTLQMFEVPYSNNICNHSFEKSAIIEYYNENAVAFAEPRQGGRKRGQPPVGPRKVQCPQLGCEAMLELKDFYEDQLLLRQVKRAKRQAAAGMDDDDVDNSQLPPRGTQMDPEDIDDADDIDEDEDDEGEADRRRQYIAKVKRERMSRDPSIAPSRHLEHSEDDEDEEMED</sequence>
<organism evidence="8 9">
    <name type="scientific">Scytalidium lignicola</name>
    <name type="common">Hyphomycete</name>
    <dbReference type="NCBI Taxonomy" id="5539"/>
    <lineage>
        <taxon>Eukaryota</taxon>
        <taxon>Fungi</taxon>
        <taxon>Dikarya</taxon>
        <taxon>Ascomycota</taxon>
        <taxon>Pezizomycotina</taxon>
        <taxon>Leotiomycetes</taxon>
        <taxon>Leotiomycetes incertae sedis</taxon>
        <taxon>Scytalidium</taxon>
    </lineage>
</organism>
<dbReference type="InterPro" id="IPR004181">
    <property type="entry name" value="Znf_MIZ"/>
</dbReference>
<evidence type="ECO:0000259" key="7">
    <source>
        <dbReference type="Pfam" id="PF11789"/>
    </source>
</evidence>
<gene>
    <name evidence="8" type="ORF">B7463_g1247</name>
</gene>
<dbReference type="STRING" id="5539.A0A3E2HPX8"/>
<feature type="compositionally biased region" description="Basic and acidic residues" evidence="6">
    <location>
        <begin position="414"/>
        <end position="430"/>
    </location>
</feature>
<keyword evidence="4" id="KW-0539">Nucleus</keyword>
<feature type="region of interest" description="Disordered" evidence="6">
    <location>
        <begin position="827"/>
        <end position="909"/>
    </location>
</feature>
<evidence type="ECO:0000256" key="3">
    <source>
        <dbReference type="ARBA" id="ARBA00022833"/>
    </source>
</evidence>
<feature type="compositionally biased region" description="Polar residues" evidence="6">
    <location>
        <begin position="585"/>
        <end position="600"/>
    </location>
</feature>
<keyword evidence="2" id="KW-0863">Zinc-finger</keyword>
<dbReference type="Pfam" id="PF11789">
    <property type="entry name" value="zf-Nse"/>
    <property type="match status" value="1"/>
</dbReference>
<dbReference type="EMBL" id="NCSJ02000012">
    <property type="protein sequence ID" value="RFU35111.1"/>
    <property type="molecule type" value="Genomic_DNA"/>
</dbReference>
<dbReference type="InterPro" id="IPR013083">
    <property type="entry name" value="Znf_RING/FYVE/PHD"/>
</dbReference>
<feature type="coiled-coil region" evidence="5">
    <location>
        <begin position="549"/>
        <end position="576"/>
    </location>
</feature>
<keyword evidence="1" id="KW-0479">Metal-binding</keyword>
<evidence type="ECO:0000313" key="8">
    <source>
        <dbReference type="EMBL" id="RFU35111.1"/>
    </source>
</evidence>
<dbReference type="CDD" id="cd00067">
    <property type="entry name" value="GAL4"/>
    <property type="match status" value="1"/>
</dbReference>
<comment type="caution">
    <text evidence="8">The sequence shown here is derived from an EMBL/GenBank/DDBJ whole genome shotgun (WGS) entry which is preliminary data.</text>
</comment>
<dbReference type="AlphaFoldDB" id="A0A3E2HPX8"/>
<feature type="compositionally biased region" description="Acidic residues" evidence="6">
    <location>
        <begin position="899"/>
        <end position="909"/>
    </location>
</feature>
<dbReference type="PANTHER" id="PTHR47657:SF14">
    <property type="entry name" value="ZN(2)-C6 FUNGAL-TYPE DOMAIN-CONTAINING PROTEIN"/>
    <property type="match status" value="1"/>
</dbReference>
<dbReference type="CDD" id="cd16651">
    <property type="entry name" value="SPL-RING_NSE2"/>
    <property type="match status" value="1"/>
</dbReference>
<protein>
    <recommendedName>
        <fullName evidence="7">SP-RING-type domain-containing protein</fullName>
    </recommendedName>
</protein>
<dbReference type="PANTHER" id="PTHR47657">
    <property type="entry name" value="STEROL REGULATORY ELEMENT-BINDING PROTEIN ECM22"/>
    <property type="match status" value="1"/>
</dbReference>
<keyword evidence="3" id="KW-0862">Zinc</keyword>
<feature type="compositionally biased region" description="Acidic residues" evidence="6">
    <location>
        <begin position="849"/>
        <end position="868"/>
    </location>
</feature>
<feature type="compositionally biased region" description="Acidic residues" evidence="6">
    <location>
        <begin position="613"/>
        <end position="630"/>
    </location>
</feature>
<feature type="region of interest" description="Disordered" evidence="6">
    <location>
        <begin position="414"/>
        <end position="472"/>
    </location>
</feature>
<evidence type="ECO:0000256" key="4">
    <source>
        <dbReference type="ARBA" id="ARBA00023242"/>
    </source>
</evidence>
<feature type="compositionally biased region" description="Basic residues" evidence="6">
    <location>
        <begin position="874"/>
        <end position="883"/>
    </location>
</feature>
<dbReference type="GO" id="GO:0008270">
    <property type="term" value="F:zinc ion binding"/>
    <property type="evidence" value="ECO:0007669"/>
    <property type="project" value="UniProtKB-KW"/>
</dbReference>
<evidence type="ECO:0000256" key="6">
    <source>
        <dbReference type="SAM" id="MobiDB-lite"/>
    </source>
</evidence>
<evidence type="ECO:0000313" key="9">
    <source>
        <dbReference type="Proteomes" id="UP000258309"/>
    </source>
</evidence>
<dbReference type="OrthoDB" id="416217at2759"/>
<evidence type="ECO:0000256" key="5">
    <source>
        <dbReference type="SAM" id="Coils"/>
    </source>
</evidence>
<feature type="domain" description="SP-RING-type" evidence="7">
    <location>
        <begin position="725"/>
        <end position="802"/>
    </location>
</feature>
<dbReference type="GO" id="GO:0000981">
    <property type="term" value="F:DNA-binding transcription factor activity, RNA polymerase II-specific"/>
    <property type="evidence" value="ECO:0007669"/>
    <property type="project" value="InterPro"/>
</dbReference>
<evidence type="ECO:0000256" key="2">
    <source>
        <dbReference type="ARBA" id="ARBA00022771"/>
    </source>
</evidence>
<dbReference type="Gene3D" id="3.30.40.10">
    <property type="entry name" value="Zinc/RING finger domain, C3HC4 (zinc finger)"/>
    <property type="match status" value="1"/>
</dbReference>
<feature type="region of interest" description="Disordered" evidence="6">
    <location>
        <begin position="585"/>
        <end position="636"/>
    </location>
</feature>
<dbReference type="Proteomes" id="UP000258309">
    <property type="component" value="Unassembled WGS sequence"/>
</dbReference>
<evidence type="ECO:0000256" key="1">
    <source>
        <dbReference type="ARBA" id="ARBA00022723"/>
    </source>
</evidence>
<dbReference type="InterPro" id="IPR001138">
    <property type="entry name" value="Zn2Cys6_DnaBD"/>
</dbReference>
<feature type="non-terminal residue" evidence="8">
    <location>
        <position position="909"/>
    </location>
</feature>
<name>A0A3E2HPX8_SCYLI</name>
<proteinExistence type="predicted"/>
<accession>A0A3E2HPX8</accession>
<keyword evidence="9" id="KW-1185">Reference proteome</keyword>
<dbReference type="InterPro" id="IPR052400">
    <property type="entry name" value="Zn2-C6_fungal_TF"/>
</dbReference>
<reference evidence="8 9" key="1">
    <citation type="submission" date="2018-05" db="EMBL/GenBank/DDBJ databases">
        <title>Draft genome sequence of Scytalidium lignicola DSM 105466, a ubiquitous saprotrophic fungus.</title>
        <authorList>
            <person name="Buettner E."/>
            <person name="Gebauer A.M."/>
            <person name="Hofrichter M."/>
            <person name="Liers C."/>
            <person name="Kellner H."/>
        </authorList>
    </citation>
    <scope>NUCLEOTIDE SEQUENCE [LARGE SCALE GENOMIC DNA]</scope>
    <source>
        <strain evidence="8 9">DSM 105466</strain>
    </source>
</reference>
<dbReference type="InterPro" id="IPR021858">
    <property type="entry name" value="Fun_TF"/>
</dbReference>